<dbReference type="EMBL" id="JAUSVO010000001">
    <property type="protein sequence ID" value="MDQ0436281.1"/>
    <property type="molecule type" value="Genomic_DNA"/>
</dbReference>
<proteinExistence type="inferred from homology"/>
<keyword evidence="4" id="KW-0804">Transcription</keyword>
<evidence type="ECO:0000256" key="3">
    <source>
        <dbReference type="ARBA" id="ARBA00023125"/>
    </source>
</evidence>
<dbReference type="PROSITE" id="PS50931">
    <property type="entry name" value="HTH_LYSR"/>
    <property type="match status" value="1"/>
</dbReference>
<comment type="caution">
    <text evidence="6">The sequence shown here is derived from an EMBL/GenBank/DDBJ whole genome shotgun (WGS) entry which is preliminary data.</text>
</comment>
<evidence type="ECO:0000313" key="6">
    <source>
        <dbReference type="EMBL" id="MDQ0436281.1"/>
    </source>
</evidence>
<dbReference type="InterPro" id="IPR000847">
    <property type="entry name" value="LysR_HTH_N"/>
</dbReference>
<dbReference type="GO" id="GO:0003677">
    <property type="term" value="F:DNA binding"/>
    <property type="evidence" value="ECO:0007669"/>
    <property type="project" value="UniProtKB-KW"/>
</dbReference>
<evidence type="ECO:0000256" key="1">
    <source>
        <dbReference type="ARBA" id="ARBA00009437"/>
    </source>
</evidence>
<evidence type="ECO:0000256" key="4">
    <source>
        <dbReference type="ARBA" id="ARBA00023163"/>
    </source>
</evidence>
<dbReference type="InterPro" id="IPR005119">
    <property type="entry name" value="LysR_subst-bd"/>
</dbReference>
<sequence>MSITFTHLKYFHAVARYGGFSSAAAKINISQPALTRHIQGLEDICGVALLTRGRQGVVLTPEGEALLAATDRLIDAFADVEDVAASFSRRTLRIRSVTTPKLGELMRRCKERIPSIDFDVTISTYDQVLAALRSRECDVGFLTMPGEDNEIDAVEVGRYPFFAYASLDHEFAMADRISVSALSGQKIIISPRSRRSRQVFDGYLQQFDVQPETIQEVSSVETIWHLAHENIGIGILPYNGQVHVDGLKRLAFAETLTIPLHFVSRKKGERSRLASLAFAIGADVLPQPEKAVF</sequence>
<keyword evidence="7" id="KW-1185">Reference proteome</keyword>
<evidence type="ECO:0000313" key="7">
    <source>
        <dbReference type="Proteomes" id="UP001241603"/>
    </source>
</evidence>
<dbReference type="SUPFAM" id="SSF46785">
    <property type="entry name" value="Winged helix' DNA-binding domain"/>
    <property type="match status" value="1"/>
</dbReference>
<organism evidence="6 7">
    <name type="scientific">Kaistia dalseonensis</name>
    <dbReference type="NCBI Taxonomy" id="410840"/>
    <lineage>
        <taxon>Bacteria</taxon>
        <taxon>Pseudomonadati</taxon>
        <taxon>Pseudomonadota</taxon>
        <taxon>Alphaproteobacteria</taxon>
        <taxon>Hyphomicrobiales</taxon>
        <taxon>Kaistiaceae</taxon>
        <taxon>Kaistia</taxon>
    </lineage>
</organism>
<reference evidence="6 7" key="1">
    <citation type="submission" date="2023-07" db="EMBL/GenBank/DDBJ databases">
        <title>Genomic Encyclopedia of Type Strains, Phase IV (KMG-IV): sequencing the most valuable type-strain genomes for metagenomic binning, comparative biology and taxonomic classification.</title>
        <authorList>
            <person name="Goeker M."/>
        </authorList>
    </citation>
    <scope>NUCLEOTIDE SEQUENCE [LARGE SCALE GENOMIC DNA]</scope>
    <source>
        <strain evidence="6 7">B6-8</strain>
    </source>
</reference>
<dbReference type="InterPro" id="IPR036390">
    <property type="entry name" value="WH_DNA-bd_sf"/>
</dbReference>
<dbReference type="PRINTS" id="PR00039">
    <property type="entry name" value="HTHLYSR"/>
</dbReference>
<dbReference type="PANTHER" id="PTHR30346:SF0">
    <property type="entry name" value="HCA OPERON TRANSCRIPTIONAL ACTIVATOR HCAR"/>
    <property type="match status" value="1"/>
</dbReference>
<dbReference type="Pfam" id="PF00126">
    <property type="entry name" value="HTH_1"/>
    <property type="match status" value="1"/>
</dbReference>
<evidence type="ECO:0000256" key="2">
    <source>
        <dbReference type="ARBA" id="ARBA00023015"/>
    </source>
</evidence>
<dbReference type="RefSeq" id="WP_266347206.1">
    <property type="nucleotide sequence ID" value="NZ_JAPKNG010000001.1"/>
</dbReference>
<keyword evidence="2" id="KW-0805">Transcription regulation</keyword>
<evidence type="ECO:0000259" key="5">
    <source>
        <dbReference type="PROSITE" id="PS50931"/>
    </source>
</evidence>
<dbReference type="Gene3D" id="1.10.10.10">
    <property type="entry name" value="Winged helix-like DNA-binding domain superfamily/Winged helix DNA-binding domain"/>
    <property type="match status" value="1"/>
</dbReference>
<dbReference type="Proteomes" id="UP001241603">
    <property type="component" value="Unassembled WGS sequence"/>
</dbReference>
<name>A0ABU0H1U7_9HYPH</name>
<gene>
    <name evidence="6" type="ORF">QO014_000651</name>
</gene>
<dbReference type="Pfam" id="PF03466">
    <property type="entry name" value="LysR_substrate"/>
    <property type="match status" value="1"/>
</dbReference>
<feature type="domain" description="HTH lysR-type" evidence="5">
    <location>
        <begin position="3"/>
        <end position="60"/>
    </location>
</feature>
<accession>A0ABU0H1U7</accession>
<dbReference type="CDD" id="cd05466">
    <property type="entry name" value="PBP2_LTTR_substrate"/>
    <property type="match status" value="1"/>
</dbReference>
<comment type="similarity">
    <text evidence="1">Belongs to the LysR transcriptional regulatory family.</text>
</comment>
<dbReference type="Gene3D" id="3.40.190.290">
    <property type="match status" value="1"/>
</dbReference>
<dbReference type="SUPFAM" id="SSF53850">
    <property type="entry name" value="Periplasmic binding protein-like II"/>
    <property type="match status" value="1"/>
</dbReference>
<keyword evidence="3 6" id="KW-0238">DNA-binding</keyword>
<dbReference type="PANTHER" id="PTHR30346">
    <property type="entry name" value="TRANSCRIPTIONAL DUAL REGULATOR HCAR-RELATED"/>
    <property type="match status" value="1"/>
</dbReference>
<dbReference type="InterPro" id="IPR036388">
    <property type="entry name" value="WH-like_DNA-bd_sf"/>
</dbReference>
<protein>
    <submittedName>
        <fullName evidence="6">DNA-binding transcriptional LysR family regulator</fullName>
    </submittedName>
</protein>